<accession>A0A1F5FFW7</accession>
<organism evidence="2 3">
    <name type="scientific">Candidatus Coatesbacteria bacterium RBG_13_66_14</name>
    <dbReference type="NCBI Taxonomy" id="1817816"/>
    <lineage>
        <taxon>Bacteria</taxon>
        <taxon>Candidatus Coatesiibacteriota</taxon>
    </lineage>
</organism>
<proteinExistence type="predicted"/>
<gene>
    <name evidence="2" type="ORF">A2Y64_06530</name>
</gene>
<sequence length="363" mass="40180">MKTLGLIAVLAASVVMAANTVSIGPEPPTEHNAHWQLVEVHGVGCVRDGYFVYGSNDMASMMWVGQPINLAGYDGVRMSIGYMQETADEGDYCTLYLSDEDYQYTRTHTFTDTEGSSSVYLMLDDFYGVRDLHMYFVWVSDETGVASGIRIYSIEIYGINWGEGDYTNIFTWDATEDVTGHQTVGIDWMLFGGNMNCLAFEYGTDSDALGWWAIDNVELTADGESVLPLQVGGYGVEDFESGGWYQDRHGLSGEWETDTDHATGGMSGENWQSDFAAHPGSPYRAETLSPWLDIGGDSMITLFFDTWFHPGGAGEYASFGCYSSGSDMRLMYLELFHDLGDWLTSEYGHEVTETSWGAIKAGF</sequence>
<dbReference type="AlphaFoldDB" id="A0A1F5FFW7"/>
<feature type="signal peptide" evidence="1">
    <location>
        <begin position="1"/>
        <end position="17"/>
    </location>
</feature>
<protein>
    <submittedName>
        <fullName evidence="2">Uncharacterized protein</fullName>
    </submittedName>
</protein>
<evidence type="ECO:0000313" key="3">
    <source>
        <dbReference type="Proteomes" id="UP000177187"/>
    </source>
</evidence>
<comment type="caution">
    <text evidence="2">The sequence shown here is derived from an EMBL/GenBank/DDBJ whole genome shotgun (WGS) entry which is preliminary data.</text>
</comment>
<reference evidence="2 3" key="1">
    <citation type="journal article" date="2016" name="Nat. Commun.">
        <title>Thousands of microbial genomes shed light on interconnected biogeochemical processes in an aquifer system.</title>
        <authorList>
            <person name="Anantharaman K."/>
            <person name="Brown C.T."/>
            <person name="Hug L.A."/>
            <person name="Sharon I."/>
            <person name="Castelle C.J."/>
            <person name="Probst A.J."/>
            <person name="Thomas B.C."/>
            <person name="Singh A."/>
            <person name="Wilkins M.J."/>
            <person name="Karaoz U."/>
            <person name="Brodie E.L."/>
            <person name="Williams K.H."/>
            <person name="Hubbard S.S."/>
            <person name="Banfield J.F."/>
        </authorList>
    </citation>
    <scope>NUCLEOTIDE SEQUENCE [LARGE SCALE GENOMIC DNA]</scope>
</reference>
<dbReference type="EMBL" id="MFAF01000032">
    <property type="protein sequence ID" value="OGD78539.1"/>
    <property type="molecule type" value="Genomic_DNA"/>
</dbReference>
<feature type="chain" id="PRO_5009518570" evidence="1">
    <location>
        <begin position="18"/>
        <end position="363"/>
    </location>
</feature>
<evidence type="ECO:0000313" key="2">
    <source>
        <dbReference type="EMBL" id="OGD78539.1"/>
    </source>
</evidence>
<evidence type="ECO:0000256" key="1">
    <source>
        <dbReference type="SAM" id="SignalP"/>
    </source>
</evidence>
<keyword evidence="1" id="KW-0732">Signal</keyword>
<dbReference type="Proteomes" id="UP000177187">
    <property type="component" value="Unassembled WGS sequence"/>
</dbReference>
<name>A0A1F5FFW7_9BACT</name>